<protein>
    <submittedName>
        <fullName evidence="1">Uncharacterized protein</fullName>
    </submittedName>
</protein>
<gene>
    <name evidence="1" type="ordered locus">Ppha_0976</name>
</gene>
<evidence type="ECO:0000313" key="1">
    <source>
        <dbReference type="EMBL" id="ACF43261.1"/>
    </source>
</evidence>
<dbReference type="AlphaFoldDB" id="B4SFK6"/>
<evidence type="ECO:0000313" key="2">
    <source>
        <dbReference type="Proteomes" id="UP000002724"/>
    </source>
</evidence>
<dbReference type="OrthoDB" id="9783873at2"/>
<keyword evidence="2" id="KW-1185">Reference proteome</keyword>
<dbReference type="KEGG" id="pph:Ppha_0976"/>
<reference evidence="1 2" key="1">
    <citation type="submission" date="2008-06" db="EMBL/GenBank/DDBJ databases">
        <title>Complete sequence of Pelodictyon phaeoclathratiforme BU-1.</title>
        <authorList>
            <consortium name="US DOE Joint Genome Institute"/>
            <person name="Lucas S."/>
            <person name="Copeland A."/>
            <person name="Lapidus A."/>
            <person name="Glavina del Rio T."/>
            <person name="Dalin E."/>
            <person name="Tice H."/>
            <person name="Bruce D."/>
            <person name="Goodwin L."/>
            <person name="Pitluck S."/>
            <person name="Schmutz J."/>
            <person name="Larimer F."/>
            <person name="Land M."/>
            <person name="Hauser L."/>
            <person name="Kyrpides N."/>
            <person name="Mikhailova N."/>
            <person name="Liu Z."/>
            <person name="Li T."/>
            <person name="Zhao F."/>
            <person name="Overmann J."/>
            <person name="Bryant D.A."/>
            <person name="Richardson P."/>
        </authorList>
    </citation>
    <scope>NUCLEOTIDE SEQUENCE [LARGE SCALE GENOMIC DNA]</scope>
    <source>
        <strain evidence="2">DSM 5477 / BU-1</strain>
    </source>
</reference>
<sequence length="71" mass="8214">MLPAAFMNCSGMWFEGKLTEYERESIKDGLTKYCEFDTMATVIIYEAWVDWLSSTIRQVSFSFSLPGSKIR</sequence>
<accession>B4SFK6</accession>
<dbReference type="HOGENOM" id="CLU_2736473_0_0_10"/>
<dbReference type="Proteomes" id="UP000002724">
    <property type="component" value="Chromosome"/>
</dbReference>
<name>B4SFK6_PELPB</name>
<organism evidence="1 2">
    <name type="scientific">Pelodictyon phaeoclathratiforme (strain DSM 5477 / BU-1)</name>
    <dbReference type="NCBI Taxonomy" id="324925"/>
    <lineage>
        <taxon>Bacteria</taxon>
        <taxon>Pseudomonadati</taxon>
        <taxon>Chlorobiota</taxon>
        <taxon>Chlorobiia</taxon>
        <taxon>Chlorobiales</taxon>
        <taxon>Chlorobiaceae</taxon>
        <taxon>Chlorobium/Pelodictyon group</taxon>
        <taxon>Pelodictyon</taxon>
    </lineage>
</organism>
<proteinExistence type="predicted"/>
<dbReference type="EMBL" id="CP001110">
    <property type="protein sequence ID" value="ACF43261.1"/>
    <property type="molecule type" value="Genomic_DNA"/>
</dbReference>